<keyword evidence="2" id="KW-1185">Reference proteome</keyword>
<evidence type="ECO:0000313" key="1">
    <source>
        <dbReference type="EMBL" id="RXN88017.1"/>
    </source>
</evidence>
<dbReference type="RefSeq" id="WP_129151385.1">
    <property type="nucleotide sequence ID" value="NZ_JBHSDO010000011.1"/>
</dbReference>
<dbReference type="OrthoDB" id="9134072at2"/>
<protein>
    <submittedName>
        <fullName evidence="1">Uncharacterized protein</fullName>
    </submittedName>
</protein>
<comment type="caution">
    <text evidence="1">The sequence shown here is derived from an EMBL/GenBank/DDBJ whole genome shotgun (WGS) entry which is preliminary data.</text>
</comment>
<accession>A0A4Q1HIW1</accession>
<organism evidence="1 2">
    <name type="scientific">Achromobacter aloeverae</name>
    <dbReference type="NCBI Taxonomy" id="1750518"/>
    <lineage>
        <taxon>Bacteria</taxon>
        <taxon>Pseudomonadati</taxon>
        <taxon>Pseudomonadota</taxon>
        <taxon>Betaproteobacteria</taxon>
        <taxon>Burkholderiales</taxon>
        <taxon>Alcaligenaceae</taxon>
        <taxon>Achromobacter</taxon>
    </lineage>
</organism>
<dbReference type="EMBL" id="PYAL01000004">
    <property type="protein sequence ID" value="RXN88017.1"/>
    <property type="molecule type" value="Genomic_DNA"/>
</dbReference>
<evidence type="ECO:0000313" key="2">
    <source>
        <dbReference type="Proteomes" id="UP000290849"/>
    </source>
</evidence>
<reference evidence="1 2" key="1">
    <citation type="journal article" date="2017" name="Int. J. Syst. Evol. Microbiol.">
        <title>Achromobacter aloeverae sp. nov., isolated from the root of Aloe vera (L.) Burm.f.</title>
        <authorList>
            <person name="Kuncharoen N."/>
            <person name="Muramatsu Y."/>
            <person name="Shibata C."/>
            <person name="Kamakura Y."/>
            <person name="Nakagawa Y."/>
            <person name="Tanasupawat S."/>
        </authorList>
    </citation>
    <scope>NUCLEOTIDE SEQUENCE [LARGE SCALE GENOMIC DNA]</scope>
    <source>
        <strain evidence="1 2">AVA-1</strain>
    </source>
</reference>
<name>A0A4Q1HIW1_9BURK</name>
<dbReference type="AlphaFoldDB" id="A0A4Q1HIW1"/>
<dbReference type="Proteomes" id="UP000290849">
    <property type="component" value="Unassembled WGS sequence"/>
</dbReference>
<sequence>MAKYLGVATDTLAGVQSLTMAGSGSSTVTALYRKTVTLSPASVAANTTAEQTFTVPGLAVGDAVWVNKPTLQAGLGIAGARVSAANTLAITFINATASPIVPTASEAYRIGGIR</sequence>
<proteinExistence type="predicted"/>
<gene>
    <name evidence="1" type="ORF">C7R54_15690</name>
</gene>